<accession>A0AB36PB03</accession>
<proteinExistence type="predicted"/>
<dbReference type="AlphaFoldDB" id="A0AB36PB03"/>
<reference evidence="1 2" key="1">
    <citation type="submission" date="2017-04" db="EMBL/GenBank/DDBJ databases">
        <title>Shigella flexneri 2a str. 301 Sequencing.</title>
        <authorList>
            <person name="Zhu Z."/>
        </authorList>
    </citation>
    <scope>NUCLEOTIDE SEQUENCE [LARGE SCALE GENOMIC DNA]</scope>
    <source>
        <strain evidence="1 2">301</strain>
    </source>
</reference>
<protein>
    <submittedName>
        <fullName evidence="1">Minor tail protein Z</fullName>
    </submittedName>
</protein>
<dbReference type="EMBL" id="NEDR01000002">
    <property type="protein sequence ID" value="OXB26599.1"/>
    <property type="molecule type" value="Genomic_DNA"/>
</dbReference>
<dbReference type="PIRSF" id="PIRSF004395">
    <property type="entry name" value="Tail_Z"/>
    <property type="match status" value="1"/>
</dbReference>
<dbReference type="Pfam" id="PF06763">
    <property type="entry name" value="Minor_tail_Z"/>
    <property type="match status" value="1"/>
</dbReference>
<comment type="caution">
    <text evidence="1">The sequence shown here is derived from an EMBL/GenBank/DDBJ whole genome shotgun (WGS) entry which is preliminary data.</text>
</comment>
<gene>
    <name evidence="1" type="ORF">SF301_3025</name>
</gene>
<sequence length="195" mass="21916">MMKGLENAIRNLNSLDTRMVPQTSAWAVNRVAAKIVSVATRQVAQNTVAGDNQVKGIPLKTVRERVRLLKASPSGKMYARMRVNRGNLPAIKLGTAQVRLARSRHGSNSRHRGSVLKVGKYLFRDAFIQQLANGRWHVMRRIDGKNRYPIDVVKIPMSGPLTQAFEDARDRIIAAEMPKQLGYALKQQLRLHLSK</sequence>
<dbReference type="InterPro" id="IPR010633">
    <property type="entry name" value="Phage_lambda_GpZ"/>
</dbReference>
<evidence type="ECO:0000313" key="2">
    <source>
        <dbReference type="Proteomes" id="UP000198358"/>
    </source>
</evidence>
<evidence type="ECO:0000313" key="1">
    <source>
        <dbReference type="EMBL" id="OXB26599.1"/>
    </source>
</evidence>
<dbReference type="Proteomes" id="UP000198358">
    <property type="component" value="Unassembled WGS sequence"/>
</dbReference>
<organism evidence="1 2">
    <name type="scientific">Shigella flexneri 2a str. 301</name>
    <dbReference type="NCBI Taxonomy" id="198214"/>
    <lineage>
        <taxon>Bacteria</taxon>
        <taxon>Pseudomonadati</taxon>
        <taxon>Pseudomonadota</taxon>
        <taxon>Gammaproteobacteria</taxon>
        <taxon>Enterobacterales</taxon>
        <taxon>Enterobacteriaceae</taxon>
        <taxon>Shigella</taxon>
    </lineage>
</organism>
<name>A0AB36PB03_SHIFL</name>